<protein>
    <recommendedName>
        <fullName evidence="1">diguanylate cyclase</fullName>
        <ecNumber evidence="1">2.7.7.65</ecNumber>
    </recommendedName>
</protein>
<organism evidence="6 7">
    <name type="scientific">Psychrosphaera ytuae</name>
    <dbReference type="NCBI Taxonomy" id="2820710"/>
    <lineage>
        <taxon>Bacteria</taxon>
        <taxon>Pseudomonadati</taxon>
        <taxon>Pseudomonadota</taxon>
        <taxon>Gammaproteobacteria</taxon>
        <taxon>Alteromonadales</taxon>
        <taxon>Pseudoalteromonadaceae</taxon>
        <taxon>Psychrosphaera</taxon>
    </lineage>
</organism>
<dbReference type="GO" id="GO:0052621">
    <property type="term" value="F:diguanylate cyclase activity"/>
    <property type="evidence" value="ECO:0007669"/>
    <property type="project" value="UniProtKB-EC"/>
</dbReference>
<evidence type="ECO:0000313" key="7">
    <source>
        <dbReference type="Proteomes" id="UP000682739"/>
    </source>
</evidence>
<dbReference type="CDD" id="cd17544">
    <property type="entry name" value="REC_2_GGDEF"/>
    <property type="match status" value="1"/>
</dbReference>
<dbReference type="CDD" id="cd01949">
    <property type="entry name" value="GGDEF"/>
    <property type="match status" value="1"/>
</dbReference>
<dbReference type="SUPFAM" id="SSF55073">
    <property type="entry name" value="Nucleotide cyclase"/>
    <property type="match status" value="1"/>
</dbReference>
<dbReference type="GO" id="GO:0043709">
    <property type="term" value="P:cell adhesion involved in single-species biofilm formation"/>
    <property type="evidence" value="ECO:0007669"/>
    <property type="project" value="TreeGrafter"/>
</dbReference>
<dbReference type="RefSeq" id="WP_208831323.1">
    <property type="nucleotide sequence ID" value="NZ_CP072110.1"/>
</dbReference>
<gene>
    <name evidence="6" type="ORF">J1N51_11040</name>
</gene>
<dbReference type="InterPro" id="IPR011006">
    <property type="entry name" value="CheY-like_superfamily"/>
</dbReference>
<evidence type="ECO:0000256" key="1">
    <source>
        <dbReference type="ARBA" id="ARBA00012528"/>
    </source>
</evidence>
<keyword evidence="3" id="KW-0597">Phosphoprotein</keyword>
<dbReference type="NCBIfam" id="TIGR00254">
    <property type="entry name" value="GGDEF"/>
    <property type="match status" value="1"/>
</dbReference>
<dbReference type="EMBL" id="CP072110">
    <property type="protein sequence ID" value="QTH63266.1"/>
    <property type="molecule type" value="Genomic_DNA"/>
</dbReference>
<dbReference type="Gene3D" id="3.30.70.270">
    <property type="match status" value="1"/>
</dbReference>
<sequence>MRKILIVEDSLPIITLHKSIARKAGMEPVVAKTLAQVKELTDHFGEFYCAIIDYSLPDAPDGEAIKYILDRKLPGIVMTGMLDDKTRNNILRMPVIDYITKESKQAFHYVLTLLKRLQNNPSVKILVVDDSSSSRSYLTHLLNRHNFTVVQAKCGVNALEVLDDHPDVRLIITDKEMPNMDGIELCNQVRAKYTKDEIGIIGISGADSQALTAKFIKNGANDFLQKPFCLEEFYCRVLQNVDYLQSIETIRRQANTDYLTNLANRRFYFETVTPKMSLPGHHSLAMMDIDNFKSINDNYGHDAGDEVLKTIAQLLTDHFAQDFLVSRLGGEEFSVFFDQYDFMATIRSLDGFREELADTPIKVGGETIYCTVSIGVACEEDISLDNLMNLADERLYKAKQTGKNKVIFE</sequence>
<feature type="domain" description="Response regulatory" evidence="4">
    <location>
        <begin position="3"/>
        <end position="116"/>
    </location>
</feature>
<reference evidence="6" key="1">
    <citation type="submission" date="2021-03" db="EMBL/GenBank/DDBJ databases">
        <title>Description of Psychrosphaera ytuae sp. nov. isolated from deep sea sediment of South China Sea.</title>
        <authorList>
            <person name="Zhang J."/>
            <person name="Xu X.-D."/>
        </authorList>
    </citation>
    <scope>NUCLEOTIDE SEQUENCE</scope>
    <source>
        <strain evidence="6">MTZ26</strain>
    </source>
</reference>
<dbReference type="Pfam" id="PF00072">
    <property type="entry name" value="Response_reg"/>
    <property type="match status" value="1"/>
</dbReference>
<evidence type="ECO:0000259" key="4">
    <source>
        <dbReference type="PROSITE" id="PS50110"/>
    </source>
</evidence>
<dbReference type="GO" id="GO:0000160">
    <property type="term" value="P:phosphorelay signal transduction system"/>
    <property type="evidence" value="ECO:0007669"/>
    <property type="project" value="InterPro"/>
</dbReference>
<dbReference type="InterPro" id="IPR000160">
    <property type="entry name" value="GGDEF_dom"/>
</dbReference>
<dbReference type="PROSITE" id="PS50887">
    <property type="entry name" value="GGDEF"/>
    <property type="match status" value="1"/>
</dbReference>
<feature type="modified residue" description="4-aspartylphosphate" evidence="3">
    <location>
        <position position="174"/>
    </location>
</feature>
<dbReference type="SUPFAM" id="SSF52172">
    <property type="entry name" value="CheY-like"/>
    <property type="match status" value="2"/>
</dbReference>
<proteinExistence type="predicted"/>
<comment type="catalytic activity">
    <reaction evidence="2">
        <text>2 GTP = 3',3'-c-di-GMP + 2 diphosphate</text>
        <dbReference type="Rhea" id="RHEA:24898"/>
        <dbReference type="ChEBI" id="CHEBI:33019"/>
        <dbReference type="ChEBI" id="CHEBI:37565"/>
        <dbReference type="ChEBI" id="CHEBI:58805"/>
        <dbReference type="EC" id="2.7.7.65"/>
    </reaction>
</comment>
<dbReference type="Pfam" id="PF00990">
    <property type="entry name" value="GGDEF"/>
    <property type="match status" value="1"/>
</dbReference>
<dbReference type="Gene3D" id="3.40.50.2300">
    <property type="match status" value="2"/>
</dbReference>
<dbReference type="InterPro" id="IPR001789">
    <property type="entry name" value="Sig_transdc_resp-reg_receiver"/>
</dbReference>
<feature type="domain" description="GGDEF" evidence="5">
    <location>
        <begin position="280"/>
        <end position="409"/>
    </location>
</feature>
<dbReference type="SMART" id="SM00267">
    <property type="entry name" value="GGDEF"/>
    <property type="match status" value="1"/>
</dbReference>
<dbReference type="EC" id="2.7.7.65" evidence="1"/>
<evidence type="ECO:0000256" key="2">
    <source>
        <dbReference type="ARBA" id="ARBA00034247"/>
    </source>
</evidence>
<accession>A0A975DBH9</accession>
<dbReference type="PANTHER" id="PTHR45138">
    <property type="entry name" value="REGULATORY COMPONENTS OF SENSORY TRANSDUCTION SYSTEM"/>
    <property type="match status" value="1"/>
</dbReference>
<keyword evidence="7" id="KW-1185">Reference proteome</keyword>
<evidence type="ECO:0000256" key="3">
    <source>
        <dbReference type="PROSITE-ProRule" id="PRU00169"/>
    </source>
</evidence>
<dbReference type="GO" id="GO:0005886">
    <property type="term" value="C:plasma membrane"/>
    <property type="evidence" value="ECO:0007669"/>
    <property type="project" value="TreeGrafter"/>
</dbReference>
<evidence type="ECO:0000259" key="5">
    <source>
        <dbReference type="PROSITE" id="PS50887"/>
    </source>
</evidence>
<name>A0A975DBH9_9GAMM</name>
<dbReference type="InterPro" id="IPR043128">
    <property type="entry name" value="Rev_trsase/Diguanyl_cyclase"/>
</dbReference>
<dbReference type="GO" id="GO:1902201">
    <property type="term" value="P:negative regulation of bacterial-type flagellum-dependent cell motility"/>
    <property type="evidence" value="ECO:0007669"/>
    <property type="project" value="TreeGrafter"/>
</dbReference>
<dbReference type="InterPro" id="IPR029787">
    <property type="entry name" value="Nucleotide_cyclase"/>
</dbReference>
<dbReference type="InterPro" id="IPR050469">
    <property type="entry name" value="Diguanylate_Cyclase"/>
</dbReference>
<evidence type="ECO:0000313" key="6">
    <source>
        <dbReference type="EMBL" id="QTH63266.1"/>
    </source>
</evidence>
<dbReference type="AlphaFoldDB" id="A0A975DBH9"/>
<dbReference type="PANTHER" id="PTHR45138:SF9">
    <property type="entry name" value="DIGUANYLATE CYCLASE DGCM-RELATED"/>
    <property type="match status" value="1"/>
</dbReference>
<dbReference type="PROSITE" id="PS50110">
    <property type="entry name" value="RESPONSE_REGULATORY"/>
    <property type="match status" value="2"/>
</dbReference>
<feature type="domain" description="Response regulatory" evidence="4">
    <location>
        <begin position="124"/>
        <end position="241"/>
    </location>
</feature>
<dbReference type="Proteomes" id="UP000682739">
    <property type="component" value="Chromosome"/>
</dbReference>
<feature type="modified residue" description="4-aspartylphosphate" evidence="3">
    <location>
        <position position="53"/>
    </location>
</feature>
<dbReference type="KEGG" id="psym:J1N51_11040"/>
<dbReference type="SMART" id="SM00448">
    <property type="entry name" value="REC"/>
    <property type="match status" value="2"/>
</dbReference>